<dbReference type="EMBL" id="JBHTLK010000003">
    <property type="protein sequence ID" value="MFD1145734.1"/>
    <property type="molecule type" value="Genomic_DNA"/>
</dbReference>
<evidence type="ECO:0000313" key="2">
    <source>
        <dbReference type="EMBL" id="MFD1145734.1"/>
    </source>
</evidence>
<proteinExistence type="predicted"/>
<accession>A0ABW3QFG2</accession>
<name>A0ABW3QFG2_9PSEU</name>
<keyword evidence="3" id="KW-1185">Reference proteome</keyword>
<sequence length="188" mass="21260">MPELGANGHLPPGRYRTSLEEVQARFVDHDQFVNSATRRDIWQGFQDYLAAWLLAEEKADVGPVLQLVWLAGSFISGKLNPDDLDVTPVIDRRALVEAQTHRRSKALKRLIGHRTGIVERFKVEPFVLEWEPVASTLRPTAVGSSARDYLERRGSLDDWWQRLRAPGPKGPSTEEEAPPRRGYLEVAP</sequence>
<dbReference type="RefSeq" id="WP_380718748.1">
    <property type="nucleotide sequence ID" value="NZ_JBHTLK010000003.1"/>
</dbReference>
<comment type="caution">
    <text evidence="2">The sequence shown here is derived from an EMBL/GenBank/DDBJ whole genome shotgun (WGS) entry which is preliminary data.</text>
</comment>
<dbReference type="Pfam" id="PF22014">
    <property type="entry name" value="DUF6932"/>
    <property type="match status" value="1"/>
</dbReference>
<reference evidence="3" key="1">
    <citation type="journal article" date="2019" name="Int. J. Syst. Evol. Microbiol.">
        <title>The Global Catalogue of Microorganisms (GCM) 10K type strain sequencing project: providing services to taxonomists for standard genome sequencing and annotation.</title>
        <authorList>
            <consortium name="The Broad Institute Genomics Platform"/>
            <consortium name="The Broad Institute Genome Sequencing Center for Infectious Disease"/>
            <person name="Wu L."/>
            <person name="Ma J."/>
        </authorList>
    </citation>
    <scope>NUCLEOTIDE SEQUENCE [LARGE SCALE GENOMIC DNA]</scope>
    <source>
        <strain evidence="3">CCUG 60214</strain>
    </source>
</reference>
<feature type="region of interest" description="Disordered" evidence="1">
    <location>
        <begin position="161"/>
        <end position="188"/>
    </location>
</feature>
<feature type="compositionally biased region" description="Basic and acidic residues" evidence="1">
    <location>
        <begin position="177"/>
        <end position="188"/>
    </location>
</feature>
<dbReference type="Proteomes" id="UP001597168">
    <property type="component" value="Unassembled WGS sequence"/>
</dbReference>
<gene>
    <name evidence="2" type="ORF">ACFQ3T_01200</name>
</gene>
<evidence type="ECO:0000256" key="1">
    <source>
        <dbReference type="SAM" id="MobiDB-lite"/>
    </source>
</evidence>
<dbReference type="InterPro" id="IPR053860">
    <property type="entry name" value="DUF6932"/>
</dbReference>
<evidence type="ECO:0000313" key="3">
    <source>
        <dbReference type="Proteomes" id="UP001597168"/>
    </source>
</evidence>
<protein>
    <submittedName>
        <fullName evidence="2">DUF6932 family protein</fullName>
    </submittedName>
</protein>
<organism evidence="2 3">
    <name type="scientific">Saccharothrix hoggarensis</name>
    <dbReference type="NCBI Taxonomy" id="913853"/>
    <lineage>
        <taxon>Bacteria</taxon>
        <taxon>Bacillati</taxon>
        <taxon>Actinomycetota</taxon>
        <taxon>Actinomycetes</taxon>
        <taxon>Pseudonocardiales</taxon>
        <taxon>Pseudonocardiaceae</taxon>
        <taxon>Saccharothrix</taxon>
    </lineage>
</organism>